<keyword evidence="2" id="KW-0479">Metal-binding</keyword>
<keyword evidence="10" id="KW-1185">Reference proteome</keyword>
<dbReference type="InterPro" id="IPR001915">
    <property type="entry name" value="Peptidase_M48"/>
</dbReference>
<evidence type="ECO:0000256" key="2">
    <source>
        <dbReference type="ARBA" id="ARBA00022723"/>
    </source>
</evidence>
<dbReference type="GO" id="GO:0051603">
    <property type="term" value="P:proteolysis involved in protein catabolic process"/>
    <property type="evidence" value="ECO:0007669"/>
    <property type="project" value="TreeGrafter"/>
</dbReference>
<comment type="caution">
    <text evidence="9">The sequence shown here is derived from an EMBL/GenBank/DDBJ whole genome shotgun (WGS) entry which is preliminary data.</text>
</comment>
<evidence type="ECO:0000256" key="3">
    <source>
        <dbReference type="ARBA" id="ARBA00022801"/>
    </source>
</evidence>
<dbReference type="SUPFAM" id="SSF50156">
    <property type="entry name" value="PDZ domain-like"/>
    <property type="match status" value="1"/>
</dbReference>
<keyword evidence="1 6" id="KW-0645">Protease</keyword>
<name>A0A840F599_9SPHN</name>
<proteinExistence type="inferred from homology"/>
<evidence type="ECO:0000256" key="1">
    <source>
        <dbReference type="ARBA" id="ARBA00022670"/>
    </source>
</evidence>
<protein>
    <submittedName>
        <fullName evidence="9">Putative Zn-dependent protease</fullName>
    </submittedName>
</protein>
<dbReference type="RefSeq" id="WP_183985003.1">
    <property type="nucleotide sequence ID" value="NZ_JACIEV010000006.1"/>
</dbReference>
<dbReference type="CDD" id="cd07342">
    <property type="entry name" value="M48C_Oma1_like"/>
    <property type="match status" value="1"/>
</dbReference>
<dbReference type="AlphaFoldDB" id="A0A840F599"/>
<evidence type="ECO:0000313" key="10">
    <source>
        <dbReference type="Proteomes" id="UP000529795"/>
    </source>
</evidence>
<keyword evidence="4 6" id="KW-0862">Zinc</keyword>
<accession>A0A840F599</accession>
<keyword evidence="3 6" id="KW-0378">Hydrolase</keyword>
<evidence type="ECO:0000256" key="6">
    <source>
        <dbReference type="RuleBase" id="RU003983"/>
    </source>
</evidence>
<comment type="cofactor">
    <cofactor evidence="6">
        <name>Zn(2+)</name>
        <dbReference type="ChEBI" id="CHEBI:29105"/>
    </cofactor>
    <text evidence="6">Binds 1 zinc ion per subunit.</text>
</comment>
<evidence type="ECO:0000259" key="8">
    <source>
        <dbReference type="Pfam" id="PF17820"/>
    </source>
</evidence>
<organism evidence="9 10">
    <name type="scientific">Sphingomonas jinjuensis</name>
    <dbReference type="NCBI Taxonomy" id="535907"/>
    <lineage>
        <taxon>Bacteria</taxon>
        <taxon>Pseudomonadati</taxon>
        <taxon>Pseudomonadota</taxon>
        <taxon>Alphaproteobacteria</taxon>
        <taxon>Sphingomonadales</taxon>
        <taxon>Sphingomonadaceae</taxon>
        <taxon>Sphingomonas</taxon>
    </lineage>
</organism>
<feature type="domain" description="PDZ" evidence="8">
    <location>
        <begin position="79"/>
        <end position="109"/>
    </location>
</feature>
<gene>
    <name evidence="9" type="ORF">GGQ80_002376</name>
</gene>
<dbReference type="InterPro" id="IPR036034">
    <property type="entry name" value="PDZ_sf"/>
</dbReference>
<dbReference type="InterPro" id="IPR051156">
    <property type="entry name" value="Mito/Outer_Membr_Metalloprot"/>
</dbReference>
<dbReference type="InterPro" id="IPR041489">
    <property type="entry name" value="PDZ_6"/>
</dbReference>
<reference evidence="9 10" key="1">
    <citation type="submission" date="2020-08" db="EMBL/GenBank/DDBJ databases">
        <title>Genomic Encyclopedia of Type Strains, Phase IV (KMG-IV): sequencing the most valuable type-strain genomes for metagenomic binning, comparative biology and taxonomic classification.</title>
        <authorList>
            <person name="Goeker M."/>
        </authorList>
    </citation>
    <scope>NUCLEOTIDE SEQUENCE [LARGE SCALE GENOMIC DNA]</scope>
    <source>
        <strain evidence="9 10">YC6723</strain>
    </source>
</reference>
<evidence type="ECO:0000313" key="9">
    <source>
        <dbReference type="EMBL" id="MBB4154463.1"/>
    </source>
</evidence>
<dbReference type="Pfam" id="PF01435">
    <property type="entry name" value="Peptidase_M48"/>
    <property type="match status" value="2"/>
</dbReference>
<dbReference type="PANTHER" id="PTHR22726:SF1">
    <property type="entry name" value="METALLOENDOPEPTIDASE OMA1, MITOCHONDRIAL"/>
    <property type="match status" value="1"/>
</dbReference>
<feature type="domain" description="Peptidase M48" evidence="7">
    <location>
        <begin position="235"/>
        <end position="292"/>
    </location>
</feature>
<dbReference type="Proteomes" id="UP000529795">
    <property type="component" value="Unassembled WGS sequence"/>
</dbReference>
<dbReference type="PANTHER" id="PTHR22726">
    <property type="entry name" value="METALLOENDOPEPTIDASE OMA1"/>
    <property type="match status" value="1"/>
</dbReference>
<dbReference type="Pfam" id="PF17820">
    <property type="entry name" value="PDZ_6"/>
    <property type="match status" value="1"/>
</dbReference>
<keyword evidence="5 6" id="KW-0482">Metalloprotease</keyword>
<evidence type="ECO:0000256" key="5">
    <source>
        <dbReference type="ARBA" id="ARBA00023049"/>
    </source>
</evidence>
<feature type="domain" description="Peptidase M48" evidence="7">
    <location>
        <begin position="175"/>
        <end position="215"/>
    </location>
</feature>
<dbReference type="Gene3D" id="2.30.42.10">
    <property type="match status" value="1"/>
</dbReference>
<dbReference type="GO" id="GO:0016020">
    <property type="term" value="C:membrane"/>
    <property type="evidence" value="ECO:0007669"/>
    <property type="project" value="TreeGrafter"/>
</dbReference>
<evidence type="ECO:0000256" key="4">
    <source>
        <dbReference type="ARBA" id="ARBA00022833"/>
    </source>
</evidence>
<comment type="similarity">
    <text evidence="6">Belongs to the peptidase M48 family.</text>
</comment>
<evidence type="ECO:0000259" key="7">
    <source>
        <dbReference type="Pfam" id="PF01435"/>
    </source>
</evidence>
<dbReference type="GO" id="GO:0004222">
    <property type="term" value="F:metalloendopeptidase activity"/>
    <property type="evidence" value="ECO:0007669"/>
    <property type="project" value="InterPro"/>
</dbReference>
<dbReference type="EMBL" id="JACIEV010000006">
    <property type="protein sequence ID" value="MBB4154463.1"/>
    <property type="molecule type" value="Genomic_DNA"/>
</dbReference>
<dbReference type="GO" id="GO:0046872">
    <property type="term" value="F:metal ion binding"/>
    <property type="evidence" value="ECO:0007669"/>
    <property type="project" value="UniProtKB-KW"/>
</dbReference>
<sequence>MLSFFLAAALVASGERSSLATEADARLAAIGWRLATRNVALCDRTAPMPGWAIHALDQYTALPLPAGQSAPQFPTSVAVMLVVPGAPAARAGVKPDDELVAIAGKPVPTPPTPAAKSSATRDAVEVAVAAQPADRPLAVTLVDRNARRDVAISASPGCRVTFEVIGDGGLGAESDGQMVRLGAALFARYTDDELAVVAAHELAHNVLRHRARLQAAGVKFGLLSEFGRNARLFQRTETEADLLGMYLLRNAGYDPRIAVTFWRAHGGEVGGGFFRSRTHPSAAKRAAAIEAEIERIPAGAGLPYVPPLVATRGEGLR</sequence>